<evidence type="ECO:0008006" key="4">
    <source>
        <dbReference type="Google" id="ProtNLM"/>
    </source>
</evidence>
<dbReference type="EMBL" id="OU963900">
    <property type="protein sequence ID" value="CAH0692869.1"/>
    <property type="molecule type" value="Genomic_DNA"/>
</dbReference>
<evidence type="ECO:0000313" key="2">
    <source>
        <dbReference type="EMBL" id="CAH0692869.1"/>
    </source>
</evidence>
<name>A0ABN8EBY1_CHISP</name>
<dbReference type="Proteomes" id="UP001153292">
    <property type="component" value="Chromosome 7"/>
</dbReference>
<reference evidence="2" key="1">
    <citation type="submission" date="2021-12" db="EMBL/GenBank/DDBJ databases">
        <authorList>
            <person name="King R."/>
        </authorList>
    </citation>
    <scope>NUCLEOTIDE SEQUENCE</scope>
</reference>
<keyword evidence="1" id="KW-0812">Transmembrane</keyword>
<feature type="transmembrane region" description="Helical" evidence="1">
    <location>
        <begin position="74"/>
        <end position="94"/>
    </location>
</feature>
<protein>
    <recommendedName>
        <fullName evidence="4">Serpin domain-containing protein</fullName>
    </recommendedName>
</protein>
<evidence type="ECO:0000256" key="1">
    <source>
        <dbReference type="SAM" id="Phobius"/>
    </source>
</evidence>
<organism evidence="2 3">
    <name type="scientific">Chilo suppressalis</name>
    <name type="common">Asiatic rice borer moth</name>
    <dbReference type="NCBI Taxonomy" id="168631"/>
    <lineage>
        <taxon>Eukaryota</taxon>
        <taxon>Metazoa</taxon>
        <taxon>Ecdysozoa</taxon>
        <taxon>Arthropoda</taxon>
        <taxon>Hexapoda</taxon>
        <taxon>Insecta</taxon>
        <taxon>Pterygota</taxon>
        <taxon>Neoptera</taxon>
        <taxon>Endopterygota</taxon>
        <taxon>Lepidoptera</taxon>
        <taxon>Glossata</taxon>
        <taxon>Ditrysia</taxon>
        <taxon>Pyraloidea</taxon>
        <taxon>Crambidae</taxon>
        <taxon>Crambinae</taxon>
        <taxon>Chilo</taxon>
    </lineage>
</organism>
<keyword evidence="3" id="KW-1185">Reference proteome</keyword>
<proteinExistence type="predicted"/>
<keyword evidence="1" id="KW-0472">Membrane</keyword>
<accession>A0ABN8EBY1</accession>
<sequence>MCLPKHGGAQYSIIFDHTTNDRPLRKLLESSTITDRTHQILALSRSSTYLNIVTEKLLTHIIQGKNSITKVMKFFVVFAAVAAVACATPTMWTLSELDQAIQNPTTSANFKPVLLNALDVFMNNLFQGHEVVPMSITTQAGSVGTFSLTELSHAIESEQIDAIFMPYFEKALNTMMTALFSGQNMNEISVDVPAFMISAWTLKELDDAVTSSETNPKLLPYLEDALNKFVAAVFFGQTIDNIVVVAPADLFSSPSPAPAPAAPVAVGEPVVQDAPSESASISPLVQIILNVQSNQINRDD</sequence>
<keyword evidence="1" id="KW-1133">Transmembrane helix</keyword>
<gene>
    <name evidence="2" type="ORF">CHILSU_LOCUS10361</name>
</gene>
<evidence type="ECO:0000313" key="3">
    <source>
        <dbReference type="Proteomes" id="UP001153292"/>
    </source>
</evidence>